<dbReference type="Proteomes" id="UP000606003">
    <property type="component" value="Unassembled WGS sequence"/>
</dbReference>
<reference evidence="2 3" key="1">
    <citation type="submission" date="2020-09" db="EMBL/GenBank/DDBJ databases">
        <authorList>
            <person name="Kim M.K."/>
        </authorList>
    </citation>
    <scope>NUCLEOTIDE SEQUENCE [LARGE SCALE GENOMIC DNA]</scope>
    <source>
        <strain evidence="2 3">BT189</strain>
    </source>
</reference>
<keyword evidence="1" id="KW-0046">Antibiotic resistance</keyword>
<name>A0ABR8JW71_9BACT</name>
<protein>
    <submittedName>
        <fullName evidence="2">VOC family protein</fullName>
    </submittedName>
</protein>
<evidence type="ECO:0000313" key="3">
    <source>
        <dbReference type="Proteomes" id="UP000606003"/>
    </source>
</evidence>
<accession>A0ABR8JW71</accession>
<organism evidence="2 3">
    <name type="scientific">Hymenobacter armeniacus</name>
    <dbReference type="NCBI Taxonomy" id="2771358"/>
    <lineage>
        <taxon>Bacteria</taxon>
        <taxon>Pseudomonadati</taxon>
        <taxon>Bacteroidota</taxon>
        <taxon>Cytophagia</taxon>
        <taxon>Cytophagales</taxon>
        <taxon>Hymenobacteraceae</taxon>
        <taxon>Hymenobacter</taxon>
    </lineage>
</organism>
<dbReference type="InterPro" id="IPR029068">
    <property type="entry name" value="Glyas_Bleomycin-R_OHBP_Dase"/>
</dbReference>
<dbReference type="InterPro" id="IPR000335">
    <property type="entry name" value="Bleomycin-R"/>
</dbReference>
<dbReference type="SUPFAM" id="SSF54593">
    <property type="entry name" value="Glyoxalase/Bleomycin resistance protein/Dihydroxybiphenyl dioxygenase"/>
    <property type="match status" value="1"/>
</dbReference>
<dbReference type="Gene3D" id="3.10.180.10">
    <property type="entry name" value="2,3-Dihydroxybiphenyl 1,2-Dioxygenase, domain 1"/>
    <property type="match status" value="1"/>
</dbReference>
<dbReference type="EMBL" id="JACXAC010000004">
    <property type="protein sequence ID" value="MBD2723208.1"/>
    <property type="molecule type" value="Genomic_DNA"/>
</dbReference>
<keyword evidence="3" id="KW-1185">Reference proteome</keyword>
<dbReference type="Pfam" id="PF19581">
    <property type="entry name" value="Glyoxalase_7"/>
    <property type="match status" value="1"/>
</dbReference>
<proteinExistence type="predicted"/>
<evidence type="ECO:0000256" key="1">
    <source>
        <dbReference type="ARBA" id="ARBA00023251"/>
    </source>
</evidence>
<sequence length="122" mass="13938">MLTPVFRILDYAAALEFYVGWLGFRVDWEHQQVKPYDYAQVSRGDVVIHLSTNPDDSCPGARVRALTWGLLAYHNQLLDRNKAYTPPTLQPAAWSERVMEMEVLDPFGNRIVFCEAPGLRAI</sequence>
<dbReference type="RefSeq" id="WP_190925599.1">
    <property type="nucleotide sequence ID" value="NZ_JACXAC010000004.1"/>
</dbReference>
<comment type="caution">
    <text evidence="2">The sequence shown here is derived from an EMBL/GenBank/DDBJ whole genome shotgun (WGS) entry which is preliminary data.</text>
</comment>
<gene>
    <name evidence="2" type="ORF">IC234_13830</name>
</gene>
<evidence type="ECO:0000313" key="2">
    <source>
        <dbReference type="EMBL" id="MBD2723208.1"/>
    </source>
</evidence>